<dbReference type="Gene3D" id="3.40.50.1820">
    <property type="entry name" value="alpha/beta hydrolase"/>
    <property type="match status" value="1"/>
</dbReference>
<dbReference type="InterPro" id="IPR029058">
    <property type="entry name" value="AB_hydrolase_fold"/>
</dbReference>
<sequence length="487" mass="54872">MTRGLPESRLLWKIKERVREKQIQKLKLQQSSADLFSHVTEGTLQQKLDHFNKQDTSFFTQRFLVNEKFWQRPNGPVFLFVGGEGPISVYDVVAGHHVDLAKHHGALLLALEHRFYGDSTTPDALQIESLVHLSSQQALTDLVVFHQFISSKFSLSSRNTWISFGGSYSGALSAWFRGKFPHLVFGAVASSAPVKAKLDFSEYNQIVGLSLKNENIGGSVKCFAEVQKAFSILETELMFGNSTRVGQDFNCCQDLTNMDDKRELVQSLADIFMGTVQYNEEVWLMSVREVCDLMTNSSDAQSSYDQLIKLAQVHFSIFHSPCVDVSHEAAVRDLMDTSERSGRRGERQWMYQTCSEFGFYQTCEDCSCPFSAMLTLDSYTRLCTEVFGISQNSLLSHIAFTNAFYGADDPRTFRVLYVNGGVDPWQALSVVQDGTEERGETVFIQDTAHCADMLNSRPTDRRSLTEARQEIARLVSSWLKMAALSST</sequence>
<dbReference type="GO" id="GO:0005764">
    <property type="term" value="C:lysosome"/>
    <property type="evidence" value="ECO:0007669"/>
    <property type="project" value="TreeGrafter"/>
</dbReference>
<dbReference type="GO" id="GO:0070008">
    <property type="term" value="F:serine-type exopeptidase activity"/>
    <property type="evidence" value="ECO:0007669"/>
    <property type="project" value="InterPro"/>
</dbReference>
<evidence type="ECO:0000313" key="6">
    <source>
        <dbReference type="EMBL" id="KAK7882784.1"/>
    </source>
</evidence>
<evidence type="ECO:0000256" key="2">
    <source>
        <dbReference type="ARBA" id="ARBA00022670"/>
    </source>
</evidence>
<reference evidence="7" key="1">
    <citation type="submission" date="2024-04" db="EMBL/GenBank/DDBJ databases">
        <title>Salinicola lusitanus LLJ914,a marine bacterium isolated from the Okinawa Trough.</title>
        <authorList>
            <person name="Li J."/>
        </authorList>
    </citation>
    <scope>NUCLEOTIDE SEQUENCE [LARGE SCALE GENOMIC DNA]</scope>
</reference>
<gene>
    <name evidence="6" type="ORF">WMY93_028958</name>
</gene>
<dbReference type="GO" id="GO:0008239">
    <property type="term" value="F:dipeptidyl-peptidase activity"/>
    <property type="evidence" value="ECO:0007669"/>
    <property type="project" value="TreeGrafter"/>
</dbReference>
<keyword evidence="7" id="KW-1185">Reference proteome</keyword>
<accession>A0AAW0MYW8</accession>
<keyword evidence="4" id="KW-0378">Hydrolase</keyword>
<evidence type="ECO:0008006" key="8">
    <source>
        <dbReference type="Google" id="ProtNLM"/>
    </source>
</evidence>
<dbReference type="AlphaFoldDB" id="A0AAW0MYW8"/>
<dbReference type="Pfam" id="PF05577">
    <property type="entry name" value="Peptidase_S28"/>
    <property type="match status" value="1"/>
</dbReference>
<dbReference type="PANTHER" id="PTHR11010">
    <property type="entry name" value="PROTEASE S28 PRO-X CARBOXYPEPTIDASE-RELATED"/>
    <property type="match status" value="1"/>
</dbReference>
<dbReference type="InterPro" id="IPR008758">
    <property type="entry name" value="Peptidase_S28"/>
</dbReference>
<keyword evidence="2" id="KW-0645">Protease</keyword>
<evidence type="ECO:0000256" key="4">
    <source>
        <dbReference type="ARBA" id="ARBA00022801"/>
    </source>
</evidence>
<dbReference type="EMBL" id="JBBPFD010000021">
    <property type="protein sequence ID" value="KAK7882784.1"/>
    <property type="molecule type" value="Genomic_DNA"/>
</dbReference>
<keyword evidence="5" id="KW-0325">Glycoprotein</keyword>
<keyword evidence="3" id="KW-0732">Signal</keyword>
<comment type="similarity">
    <text evidence="1">Belongs to the peptidase S28 family.</text>
</comment>
<proteinExistence type="inferred from homology"/>
<dbReference type="PANTHER" id="PTHR11010:SF11">
    <property type="entry name" value="THYMUS-SPECIFIC SERINE PROTEASE"/>
    <property type="match status" value="1"/>
</dbReference>
<dbReference type="Gene3D" id="1.20.120.980">
    <property type="entry name" value="Serine carboxypeptidase S28, SKS domain"/>
    <property type="match status" value="1"/>
</dbReference>
<evidence type="ECO:0000256" key="5">
    <source>
        <dbReference type="ARBA" id="ARBA00023180"/>
    </source>
</evidence>
<dbReference type="InterPro" id="IPR042269">
    <property type="entry name" value="Ser_carbopepase_S28_SKS"/>
</dbReference>
<evidence type="ECO:0000256" key="1">
    <source>
        <dbReference type="ARBA" id="ARBA00011079"/>
    </source>
</evidence>
<evidence type="ECO:0000256" key="3">
    <source>
        <dbReference type="ARBA" id="ARBA00022729"/>
    </source>
</evidence>
<name>A0AAW0MYW8_9GOBI</name>
<protein>
    <recommendedName>
        <fullName evidence="8">Thymus-specific serine protease</fullName>
    </recommendedName>
</protein>
<comment type="caution">
    <text evidence="6">The sequence shown here is derived from an EMBL/GenBank/DDBJ whole genome shotgun (WGS) entry which is preliminary data.</text>
</comment>
<dbReference type="SUPFAM" id="SSF53474">
    <property type="entry name" value="alpha/beta-Hydrolases"/>
    <property type="match status" value="1"/>
</dbReference>
<organism evidence="6 7">
    <name type="scientific">Mugilogobius chulae</name>
    <name type="common">yellowstripe goby</name>
    <dbReference type="NCBI Taxonomy" id="88201"/>
    <lineage>
        <taxon>Eukaryota</taxon>
        <taxon>Metazoa</taxon>
        <taxon>Chordata</taxon>
        <taxon>Craniata</taxon>
        <taxon>Vertebrata</taxon>
        <taxon>Euteleostomi</taxon>
        <taxon>Actinopterygii</taxon>
        <taxon>Neopterygii</taxon>
        <taxon>Teleostei</taxon>
        <taxon>Neoteleostei</taxon>
        <taxon>Acanthomorphata</taxon>
        <taxon>Gobiaria</taxon>
        <taxon>Gobiiformes</taxon>
        <taxon>Gobioidei</taxon>
        <taxon>Gobiidae</taxon>
        <taxon>Gobionellinae</taxon>
        <taxon>Mugilogobius</taxon>
    </lineage>
</organism>
<dbReference type="GO" id="GO:0006508">
    <property type="term" value="P:proteolysis"/>
    <property type="evidence" value="ECO:0007669"/>
    <property type="project" value="UniProtKB-KW"/>
</dbReference>
<evidence type="ECO:0000313" key="7">
    <source>
        <dbReference type="Proteomes" id="UP001460270"/>
    </source>
</evidence>
<dbReference type="Proteomes" id="UP001460270">
    <property type="component" value="Unassembled WGS sequence"/>
</dbReference>
<dbReference type="GO" id="GO:0005768">
    <property type="term" value="C:endosome"/>
    <property type="evidence" value="ECO:0007669"/>
    <property type="project" value="TreeGrafter"/>
</dbReference>